<name>A0ABU0IP32_9CAUL</name>
<dbReference type="InterPro" id="IPR001638">
    <property type="entry name" value="Solute-binding_3/MltF_N"/>
</dbReference>
<feature type="chain" id="PRO_5045724018" evidence="5">
    <location>
        <begin position="25"/>
        <end position="366"/>
    </location>
</feature>
<dbReference type="SMART" id="SM00062">
    <property type="entry name" value="PBPb"/>
    <property type="match status" value="1"/>
</dbReference>
<keyword evidence="3 5" id="KW-0732">Signal</keyword>
<keyword evidence="2" id="KW-0813">Transport</keyword>
<keyword evidence="8" id="KW-1185">Reference proteome</keyword>
<protein>
    <submittedName>
        <fullName evidence="7">General L-amino acid transport system substrate-binding protein</fullName>
    </submittedName>
</protein>
<dbReference type="RefSeq" id="WP_307346629.1">
    <property type="nucleotide sequence ID" value="NZ_JAUSVS010000001.1"/>
</dbReference>
<dbReference type="Gene3D" id="3.40.190.10">
    <property type="entry name" value="Periplasmic binding protein-like II"/>
    <property type="match status" value="2"/>
</dbReference>
<evidence type="ECO:0000256" key="1">
    <source>
        <dbReference type="ARBA" id="ARBA00010333"/>
    </source>
</evidence>
<organism evidence="7 8">
    <name type="scientific">Caulobacter ginsengisoli</name>
    <dbReference type="NCBI Taxonomy" id="400775"/>
    <lineage>
        <taxon>Bacteria</taxon>
        <taxon>Pseudomonadati</taxon>
        <taxon>Pseudomonadota</taxon>
        <taxon>Alphaproteobacteria</taxon>
        <taxon>Caulobacterales</taxon>
        <taxon>Caulobacteraceae</taxon>
        <taxon>Caulobacter</taxon>
    </lineage>
</organism>
<dbReference type="PROSITE" id="PS01039">
    <property type="entry name" value="SBP_BACTERIAL_3"/>
    <property type="match status" value="1"/>
</dbReference>
<evidence type="ECO:0000256" key="5">
    <source>
        <dbReference type="SAM" id="SignalP"/>
    </source>
</evidence>
<dbReference type="PANTHER" id="PTHR30085">
    <property type="entry name" value="AMINO ACID ABC TRANSPORTER PERMEASE"/>
    <property type="match status" value="1"/>
</dbReference>
<dbReference type="Proteomes" id="UP001228905">
    <property type="component" value="Unassembled WGS sequence"/>
</dbReference>
<dbReference type="InterPro" id="IPR018313">
    <property type="entry name" value="SBP_3_CS"/>
</dbReference>
<comment type="similarity">
    <text evidence="1 4">Belongs to the bacterial solute-binding protein 3 family.</text>
</comment>
<gene>
    <name evidence="7" type="ORF">QO010_000933</name>
</gene>
<feature type="signal peptide" evidence="5">
    <location>
        <begin position="1"/>
        <end position="24"/>
    </location>
</feature>
<reference evidence="7 8" key="1">
    <citation type="submission" date="2023-07" db="EMBL/GenBank/DDBJ databases">
        <title>Genomic Encyclopedia of Type Strains, Phase IV (KMG-IV): sequencing the most valuable type-strain genomes for metagenomic binning, comparative biology and taxonomic classification.</title>
        <authorList>
            <person name="Goeker M."/>
        </authorList>
    </citation>
    <scope>NUCLEOTIDE SEQUENCE [LARGE SCALE GENOMIC DNA]</scope>
    <source>
        <strain evidence="7 8">DSM 18695</strain>
    </source>
</reference>
<evidence type="ECO:0000256" key="3">
    <source>
        <dbReference type="ARBA" id="ARBA00022729"/>
    </source>
</evidence>
<accession>A0ABU0IP32</accession>
<dbReference type="InterPro" id="IPR051455">
    <property type="entry name" value="Bact_solute-bind_prot3"/>
</dbReference>
<dbReference type="Pfam" id="PF00497">
    <property type="entry name" value="SBP_bac_3"/>
    <property type="match status" value="1"/>
</dbReference>
<evidence type="ECO:0000256" key="4">
    <source>
        <dbReference type="RuleBase" id="RU003744"/>
    </source>
</evidence>
<sequence>MQRLPTFLTLLSLLAVVACGPSNAPTTAAGKPDAKPVTDDARSAAPASRTLAAVRARGSLRCGINPGLAGFAFPDNRGAWRGFDVDFCRALAAAVLGDASKVTFVPLSNAARITALKAGQIDVLARNTTWTFSRDAGQGVDFAGISYYDGQGFMAPRSLNLQSATELGGARICVQSGTTSELNLRDFFASRGLSYTPVLAASEDKARSLYEQDACDALSADISALASTRSVLSNPGGQALLSDVISKEPMGPVVRQGDPGWTDIVRWTLNALILGEELGVTAKTAEQQRREATRPEIRRLLGAEPGFGAMLGLSDDWAFNAIRQVGNYGEIFERNVGGRSALKLERGQNALWNADPSGLLYAPPMR</sequence>
<evidence type="ECO:0000313" key="8">
    <source>
        <dbReference type="Proteomes" id="UP001228905"/>
    </source>
</evidence>
<dbReference type="CDD" id="cd13692">
    <property type="entry name" value="PBP2_BztA"/>
    <property type="match status" value="1"/>
</dbReference>
<dbReference type="PROSITE" id="PS51257">
    <property type="entry name" value="PROKAR_LIPOPROTEIN"/>
    <property type="match status" value="1"/>
</dbReference>
<comment type="caution">
    <text evidence="7">The sequence shown here is derived from an EMBL/GenBank/DDBJ whole genome shotgun (WGS) entry which is preliminary data.</text>
</comment>
<proteinExistence type="inferred from homology"/>
<evidence type="ECO:0000313" key="7">
    <source>
        <dbReference type="EMBL" id="MDQ0463185.1"/>
    </source>
</evidence>
<feature type="domain" description="Solute-binding protein family 3/N-terminal" evidence="6">
    <location>
        <begin position="59"/>
        <end position="288"/>
    </location>
</feature>
<dbReference type="PANTHER" id="PTHR30085:SF7">
    <property type="entry name" value="AMINO-ACID ABC TRANSPORTER-BINDING PROTEIN YHDW-RELATED"/>
    <property type="match status" value="1"/>
</dbReference>
<evidence type="ECO:0000259" key="6">
    <source>
        <dbReference type="SMART" id="SM00062"/>
    </source>
</evidence>
<dbReference type="EMBL" id="JAUSVS010000001">
    <property type="protein sequence ID" value="MDQ0463185.1"/>
    <property type="molecule type" value="Genomic_DNA"/>
</dbReference>
<evidence type="ECO:0000256" key="2">
    <source>
        <dbReference type="ARBA" id="ARBA00022448"/>
    </source>
</evidence>
<dbReference type="SUPFAM" id="SSF53850">
    <property type="entry name" value="Periplasmic binding protein-like II"/>
    <property type="match status" value="1"/>
</dbReference>